<dbReference type="InterPro" id="IPR043138">
    <property type="entry name" value="GGT_lsub"/>
</dbReference>
<dbReference type="GO" id="GO:0036374">
    <property type="term" value="F:glutathione hydrolase activity"/>
    <property type="evidence" value="ECO:0007669"/>
    <property type="project" value="UniProtKB-UniRule"/>
</dbReference>
<feature type="active site" description="Nucleophile" evidence="5">
    <location>
        <position position="397"/>
    </location>
</feature>
<name>A0A502FDY7_9GAMM</name>
<evidence type="ECO:0000256" key="7">
    <source>
        <dbReference type="RuleBase" id="RU368036"/>
    </source>
</evidence>
<dbReference type="PRINTS" id="PR01210">
    <property type="entry name" value="GGTRANSPTASE"/>
</dbReference>
<feature type="region of interest" description="Disordered" evidence="8">
    <location>
        <begin position="134"/>
        <end position="153"/>
    </location>
</feature>
<evidence type="ECO:0000256" key="8">
    <source>
        <dbReference type="SAM" id="MobiDB-lite"/>
    </source>
</evidence>
<dbReference type="GO" id="GO:0006751">
    <property type="term" value="P:glutathione catabolic process"/>
    <property type="evidence" value="ECO:0007669"/>
    <property type="project" value="UniProtKB-UniRule"/>
</dbReference>
<sequence>MSDRNTPRSHAKPACRATLSRRTLRWYQPVLVVAIATFGVLAYAQDTAAPRTATTTTAAIASANALATEAGFETLAQGGNAVDAAIAVATSLSVVQPEASGLGGGFLALIHDAATGKDTFIDAREMAPQAVREADYRKADGTPNRDTSLHGPLAAGIPGMPAGLAYMAGKYGKVPLAVSLRPAIRLADKGFHPSSPLVRSIGREAEVLRRYPASAGKFFPGGKAPQTTDIFRDPGQAATLKAIAERGADGFYKGAVAKELVRAVKASGGTWTLADLASYQAKERSPIELTYAGYKIVTAPPPSSGGVALAEMLNILAPIDLKSMDEAHRIHYLVEAMRRAFRDHNEYLGDPDFVKMPLDMLLSPYYADGLRQSILPEQATKSAWLPSVHAKDPGMHTTHYSIIDKDGNMVSMTATVNTTLGSGFVAGKTGVLLNNEMDDFALVSGQPNAFGLIGGSANAPVGGKRMLSSMTPSFVIGKDRLAVIGSPGGSTIITQVFEGILAFIDGKNAGEITAQKRIHHQFMPDRVDIESGSDIPADVLAKLKAMGYEINDKDSWGNMNVVVWDKTTNVKSAASDPRNPNGLGKVETIH</sequence>
<keyword evidence="11" id="KW-1185">Reference proteome</keyword>
<comment type="catalytic activity">
    <reaction evidence="1 7">
        <text>an S-substituted glutathione + H2O = an S-substituted L-cysteinylglycine + L-glutamate</text>
        <dbReference type="Rhea" id="RHEA:59468"/>
        <dbReference type="ChEBI" id="CHEBI:15377"/>
        <dbReference type="ChEBI" id="CHEBI:29985"/>
        <dbReference type="ChEBI" id="CHEBI:90779"/>
        <dbReference type="ChEBI" id="CHEBI:143103"/>
        <dbReference type="EC" id="3.4.19.13"/>
    </reaction>
</comment>
<comment type="caution">
    <text evidence="10">The sequence shown here is derived from an EMBL/GenBank/DDBJ whole genome shotgun (WGS) entry which is preliminary data.</text>
</comment>
<feature type="binding site" evidence="6">
    <location>
        <begin position="468"/>
        <end position="469"/>
    </location>
    <ligand>
        <name>L-glutamate</name>
        <dbReference type="ChEBI" id="CHEBI:29985"/>
    </ligand>
</feature>
<organism evidence="10 11">
    <name type="scientific">Rhodanobacter glycinis</name>
    <dbReference type="NCBI Taxonomy" id="582702"/>
    <lineage>
        <taxon>Bacteria</taxon>
        <taxon>Pseudomonadati</taxon>
        <taxon>Pseudomonadota</taxon>
        <taxon>Gammaproteobacteria</taxon>
        <taxon>Lysobacterales</taxon>
        <taxon>Rhodanobacteraceae</taxon>
        <taxon>Rhodanobacter</taxon>
    </lineage>
</organism>
<dbReference type="SUPFAM" id="SSF56235">
    <property type="entry name" value="N-terminal nucleophile aminohydrolases (Ntn hydrolases)"/>
    <property type="match status" value="1"/>
</dbReference>
<keyword evidence="9" id="KW-1133">Transmembrane helix</keyword>
<evidence type="ECO:0000313" key="11">
    <source>
        <dbReference type="Proteomes" id="UP000319486"/>
    </source>
</evidence>
<evidence type="ECO:0000256" key="5">
    <source>
        <dbReference type="PIRSR" id="PIRSR600101-1"/>
    </source>
</evidence>
<feature type="binding site" evidence="6">
    <location>
        <position position="124"/>
    </location>
    <ligand>
        <name>L-glutamate</name>
        <dbReference type="ChEBI" id="CHEBI:29985"/>
    </ligand>
</feature>
<keyword evidence="7" id="KW-0378">Hydrolase</keyword>
<dbReference type="Gene3D" id="1.10.246.130">
    <property type="match status" value="1"/>
</dbReference>
<evidence type="ECO:0000256" key="1">
    <source>
        <dbReference type="ARBA" id="ARBA00001049"/>
    </source>
</evidence>
<protein>
    <recommendedName>
        <fullName evidence="7">Glutathione hydrolase proenzyme</fullName>
        <ecNumber evidence="7">2.3.2.2</ecNumber>
        <ecNumber evidence="7">3.4.19.13</ecNumber>
    </recommendedName>
    <component>
        <recommendedName>
            <fullName evidence="7">Glutathione hydrolase large chain</fullName>
        </recommendedName>
    </component>
    <component>
        <recommendedName>
            <fullName evidence="7">Glutathione hydrolase small chain</fullName>
        </recommendedName>
    </component>
</protein>
<dbReference type="Gene3D" id="3.60.20.40">
    <property type="match status" value="1"/>
</dbReference>
<dbReference type="AlphaFoldDB" id="A0A502FDY7"/>
<gene>
    <name evidence="10" type="primary">ggt</name>
    <name evidence="10" type="ORF">EAH88_03225</name>
</gene>
<evidence type="ECO:0000256" key="6">
    <source>
        <dbReference type="PIRSR" id="PIRSR600101-2"/>
    </source>
</evidence>
<dbReference type="PANTHER" id="PTHR43199">
    <property type="entry name" value="GLUTATHIONE HYDROLASE"/>
    <property type="match status" value="1"/>
</dbReference>
<keyword evidence="7" id="KW-0865">Zymogen</keyword>
<dbReference type="InterPro" id="IPR051792">
    <property type="entry name" value="GGT_bact"/>
</dbReference>
<accession>A0A502FDY7</accession>
<comment type="similarity">
    <text evidence="7">Belongs to the gamma-glutamyltransferase family.</text>
</comment>
<dbReference type="Pfam" id="PF01019">
    <property type="entry name" value="G_glu_transpept"/>
    <property type="match status" value="1"/>
</dbReference>
<dbReference type="EC" id="3.4.19.13" evidence="7"/>
<feature type="binding site" evidence="6">
    <location>
        <begin position="415"/>
        <end position="417"/>
    </location>
    <ligand>
        <name>L-glutamate</name>
        <dbReference type="ChEBI" id="CHEBI:29985"/>
    </ligand>
</feature>
<dbReference type="NCBIfam" id="TIGR00066">
    <property type="entry name" value="g_glut_trans"/>
    <property type="match status" value="1"/>
</dbReference>
<evidence type="ECO:0000313" key="10">
    <source>
        <dbReference type="EMBL" id="TPG11536.1"/>
    </source>
</evidence>
<keyword evidence="3 7" id="KW-0012">Acyltransferase</keyword>
<keyword evidence="7 10" id="KW-0808">Transferase</keyword>
<feature type="binding site" evidence="6">
    <location>
        <position position="439"/>
    </location>
    <ligand>
        <name>L-glutamate</name>
        <dbReference type="ChEBI" id="CHEBI:29985"/>
    </ligand>
</feature>
<dbReference type="UniPathway" id="UPA00204"/>
<keyword evidence="9" id="KW-0812">Transmembrane</keyword>
<comment type="catalytic activity">
    <reaction evidence="4 7">
        <text>an N-terminal (5-L-glutamyl)-[peptide] + an alpha-amino acid = 5-L-glutamyl amino acid + an N-terminal L-alpha-aminoacyl-[peptide]</text>
        <dbReference type="Rhea" id="RHEA:23904"/>
        <dbReference type="Rhea" id="RHEA-COMP:9780"/>
        <dbReference type="Rhea" id="RHEA-COMP:9795"/>
        <dbReference type="ChEBI" id="CHEBI:77644"/>
        <dbReference type="ChEBI" id="CHEBI:78597"/>
        <dbReference type="ChEBI" id="CHEBI:78599"/>
        <dbReference type="ChEBI" id="CHEBI:78608"/>
        <dbReference type="EC" id="2.3.2.2"/>
    </reaction>
</comment>
<dbReference type="GO" id="GO:0006750">
    <property type="term" value="P:glutathione biosynthetic process"/>
    <property type="evidence" value="ECO:0007669"/>
    <property type="project" value="UniProtKB-KW"/>
</dbReference>
<feature type="binding site" evidence="6">
    <location>
        <position position="489"/>
    </location>
    <ligand>
        <name>L-glutamate</name>
        <dbReference type="ChEBI" id="CHEBI:29985"/>
    </ligand>
</feature>
<comment type="PTM">
    <text evidence="7">Cleaved by autocatalysis into a large and a small subunit.</text>
</comment>
<dbReference type="InterPro" id="IPR043137">
    <property type="entry name" value="GGT_ssub_C"/>
</dbReference>
<dbReference type="GO" id="GO:0103068">
    <property type="term" value="F:leukotriene C4 gamma-glutamyl transferase activity"/>
    <property type="evidence" value="ECO:0007669"/>
    <property type="project" value="UniProtKB-EC"/>
</dbReference>
<comment type="subunit">
    <text evidence="7">This enzyme consists of two polypeptide chains, which are synthesized in precursor form from a single polypeptide.</text>
</comment>
<feature type="transmembrane region" description="Helical" evidence="9">
    <location>
        <begin position="26"/>
        <end position="44"/>
    </location>
</feature>
<comment type="pathway">
    <text evidence="7">Sulfur metabolism; glutathione metabolism.</text>
</comment>
<evidence type="ECO:0000256" key="9">
    <source>
        <dbReference type="SAM" id="Phobius"/>
    </source>
</evidence>
<evidence type="ECO:0000256" key="3">
    <source>
        <dbReference type="ARBA" id="ARBA00023315"/>
    </source>
</evidence>
<keyword evidence="7" id="KW-0317">Glutathione biosynthesis</keyword>
<reference evidence="10 11" key="1">
    <citation type="journal article" date="2019" name="Environ. Microbiol.">
        <title>Species interactions and distinct microbial communities in high Arctic permafrost affected cryosols are associated with the CH4 and CO2 gas fluxes.</title>
        <authorList>
            <person name="Altshuler I."/>
            <person name="Hamel J."/>
            <person name="Turney S."/>
            <person name="Magnuson E."/>
            <person name="Levesque R."/>
            <person name="Greer C."/>
            <person name="Whyte L.G."/>
        </authorList>
    </citation>
    <scope>NUCLEOTIDE SEQUENCE [LARGE SCALE GENOMIC DNA]</scope>
    <source>
        <strain evidence="10 11">S13Y</strain>
    </source>
</reference>
<dbReference type="InterPro" id="IPR029055">
    <property type="entry name" value="Ntn_hydrolases_N"/>
</dbReference>
<dbReference type="OrthoDB" id="5297205at2"/>
<dbReference type="PANTHER" id="PTHR43199:SF6">
    <property type="entry name" value="GLUTATHIONE HYDROLASE PROENZYME"/>
    <property type="match status" value="1"/>
</dbReference>
<dbReference type="InterPro" id="IPR000101">
    <property type="entry name" value="GGT_peptidase"/>
</dbReference>
<evidence type="ECO:0000256" key="4">
    <source>
        <dbReference type="ARBA" id="ARBA00047417"/>
    </source>
</evidence>
<dbReference type="Proteomes" id="UP000319486">
    <property type="component" value="Unassembled WGS sequence"/>
</dbReference>
<evidence type="ECO:0000256" key="2">
    <source>
        <dbReference type="ARBA" id="ARBA00001089"/>
    </source>
</evidence>
<dbReference type="EC" id="2.3.2.2" evidence="7"/>
<proteinExistence type="inferred from homology"/>
<dbReference type="RefSeq" id="WP_140648881.1">
    <property type="nucleotide sequence ID" value="NZ_RCZB01000003.1"/>
</dbReference>
<dbReference type="EMBL" id="RCZO01000001">
    <property type="protein sequence ID" value="TPG11536.1"/>
    <property type="molecule type" value="Genomic_DNA"/>
</dbReference>
<keyword evidence="9" id="KW-0472">Membrane</keyword>
<comment type="catalytic activity">
    <reaction evidence="2 7">
        <text>glutathione + H2O = L-cysteinylglycine + L-glutamate</text>
        <dbReference type="Rhea" id="RHEA:28807"/>
        <dbReference type="ChEBI" id="CHEBI:15377"/>
        <dbReference type="ChEBI" id="CHEBI:29985"/>
        <dbReference type="ChEBI" id="CHEBI:57925"/>
        <dbReference type="ChEBI" id="CHEBI:61694"/>
        <dbReference type="EC" id="3.4.19.13"/>
    </reaction>
</comment>